<keyword evidence="2 5" id="KW-0645">Protease</keyword>
<evidence type="ECO:0000256" key="2">
    <source>
        <dbReference type="ARBA" id="ARBA00022670"/>
    </source>
</evidence>
<dbReference type="PANTHER" id="PTHR43399">
    <property type="entry name" value="SUBTILISIN-RELATED"/>
    <property type="match status" value="1"/>
</dbReference>
<dbReference type="Gene3D" id="3.40.50.200">
    <property type="entry name" value="Peptidase S8/S53 domain"/>
    <property type="match status" value="1"/>
</dbReference>
<evidence type="ECO:0000256" key="1">
    <source>
        <dbReference type="ARBA" id="ARBA00011073"/>
    </source>
</evidence>
<dbReference type="PROSITE" id="PS51892">
    <property type="entry name" value="SUBTILASE"/>
    <property type="match status" value="1"/>
</dbReference>
<reference evidence="8 9" key="1">
    <citation type="journal article" date="2018" name="PLoS Pathog.">
        <title>Evolution of structural diversity of trichothecenes, a family of toxins produced by plant pathogenic and entomopathogenic fungi.</title>
        <authorList>
            <person name="Proctor R.H."/>
            <person name="McCormick S.P."/>
            <person name="Kim H.S."/>
            <person name="Cardoza R.E."/>
            <person name="Stanley A.M."/>
            <person name="Lindo L."/>
            <person name="Kelly A."/>
            <person name="Brown D.W."/>
            <person name="Lee T."/>
            <person name="Vaughan M.M."/>
            <person name="Alexander N.J."/>
            <person name="Busman M."/>
            <person name="Gutierrez S."/>
        </authorList>
    </citation>
    <scope>NUCLEOTIDE SEQUENCE [LARGE SCALE GENOMIC DNA]</scope>
    <source>
        <strain evidence="8 9">IBT 40837</strain>
    </source>
</reference>
<dbReference type="Pfam" id="PF00082">
    <property type="entry name" value="Peptidase_S8"/>
    <property type="match status" value="1"/>
</dbReference>
<feature type="active site" description="Charge relay system" evidence="5">
    <location>
        <position position="503"/>
    </location>
</feature>
<feature type="active site" description="Charge relay system" evidence="5">
    <location>
        <position position="466"/>
    </location>
</feature>
<evidence type="ECO:0000259" key="7">
    <source>
        <dbReference type="Pfam" id="PF00082"/>
    </source>
</evidence>
<dbReference type="InterPro" id="IPR023827">
    <property type="entry name" value="Peptidase_S8_Asp-AS"/>
</dbReference>
<dbReference type="PANTHER" id="PTHR43399:SF4">
    <property type="entry name" value="CELL WALL-ASSOCIATED PROTEASE"/>
    <property type="match status" value="1"/>
</dbReference>
<dbReference type="InterPro" id="IPR023828">
    <property type="entry name" value="Peptidase_S8_Ser-AS"/>
</dbReference>
<dbReference type="SUPFAM" id="SSF52743">
    <property type="entry name" value="Subtilisin-like"/>
    <property type="match status" value="1"/>
</dbReference>
<evidence type="ECO:0000256" key="4">
    <source>
        <dbReference type="ARBA" id="ARBA00022825"/>
    </source>
</evidence>
<dbReference type="InterPro" id="IPR036852">
    <property type="entry name" value="Peptidase_S8/S53_dom_sf"/>
</dbReference>
<comment type="caution">
    <text evidence="8">The sequence shown here is derived from an EMBL/GenBank/DDBJ whole genome shotgun (WGS) entry which is preliminary data.</text>
</comment>
<dbReference type="PROSITE" id="PS00138">
    <property type="entry name" value="SUBTILASE_SER"/>
    <property type="match status" value="1"/>
</dbReference>
<accession>A0A395NI60</accession>
<feature type="domain" description="Peptidase S8/S53" evidence="7">
    <location>
        <begin position="460"/>
        <end position="670"/>
    </location>
</feature>
<dbReference type="GO" id="GO:0006508">
    <property type="term" value="P:proteolysis"/>
    <property type="evidence" value="ECO:0007669"/>
    <property type="project" value="UniProtKB-KW"/>
</dbReference>
<organism evidence="8 9">
    <name type="scientific">Trichoderma arundinaceum</name>
    <dbReference type="NCBI Taxonomy" id="490622"/>
    <lineage>
        <taxon>Eukaryota</taxon>
        <taxon>Fungi</taxon>
        <taxon>Dikarya</taxon>
        <taxon>Ascomycota</taxon>
        <taxon>Pezizomycotina</taxon>
        <taxon>Sordariomycetes</taxon>
        <taxon>Hypocreomycetidae</taxon>
        <taxon>Hypocreales</taxon>
        <taxon>Hypocreaceae</taxon>
        <taxon>Trichoderma</taxon>
    </lineage>
</organism>
<dbReference type="PRINTS" id="PR00723">
    <property type="entry name" value="SUBTILISIN"/>
</dbReference>
<dbReference type="Proteomes" id="UP000266272">
    <property type="component" value="Unassembled WGS sequence"/>
</dbReference>
<dbReference type="InterPro" id="IPR051048">
    <property type="entry name" value="Peptidase_S8/S53_subtilisin"/>
</dbReference>
<evidence type="ECO:0000313" key="8">
    <source>
        <dbReference type="EMBL" id="RFU75778.1"/>
    </source>
</evidence>
<feature type="active site" description="Charge relay system" evidence="5">
    <location>
        <position position="653"/>
    </location>
</feature>
<sequence>MPDSEASIRDARERYSLLKSVHHLFSRCIPTLEDVEIGRYNVSSEDNPTTLNDLTVLRSDIKSLPITLQDIDIDQAANDNNIDRLNHALGSLLGLFEASVRDLSGLNAEAAIQQDTKCINLFPRLFTLRSLISNSAALLELQTSSSRLDKYVEFPPPGKTTAACRRLFESFRSTIMDIFPDGIRWWNAGSQLQEITDHEIDSIKDAYEFSKISSSLFRLLVSRITCEAKHVARLHLSGFHTGQLEMLLGTSDDDWIPASFTPSLSEDVAALGVLILELETNASAEWTDDDKDYETGTKSNVTRLCRILRDWKGELTDSYREVGSTCSRFEYLMENFDDPIEGFYHTNIDHDQRSLAILYKRIVNPLYQQLVSDFGIAERLFEGISSLSVPVRQKRVPTTGTLVLYDDVESIAPDNKSRYAEDLIKILDDGFLQNIKSLRTNLPPQGLAEKLKGIKTSERIRIAVLDTGIDMNDTMVKPAIKSRIKDMRSWVPSNDSCDDIFGHGTHVTRLLLRMAPAAEIYVAKITDNNTVHAENMTRIAEAINWALDKWNVHIISMSFGFESKNSAIDDAIDRAFKADKLMFAAASNEGGNKRKRCRPGRDSRVICIHACDGKGNKGDMNPSPEKKKDNFTALGVAVKSQWKRQVVYKSGTSFATPVAAAFAADILEFANLRCSLSYDQKKLLHRRDGMLAVFHAMSIERDGYDYLHPEHLWDRQDVTKAAKAIQDILELE</sequence>
<dbReference type="AlphaFoldDB" id="A0A395NI60"/>
<name>A0A395NI60_TRIAR</name>
<evidence type="ECO:0000256" key="5">
    <source>
        <dbReference type="PROSITE-ProRule" id="PRU01240"/>
    </source>
</evidence>
<dbReference type="GO" id="GO:0004252">
    <property type="term" value="F:serine-type endopeptidase activity"/>
    <property type="evidence" value="ECO:0007669"/>
    <property type="project" value="UniProtKB-UniRule"/>
</dbReference>
<keyword evidence="3 5" id="KW-0378">Hydrolase</keyword>
<dbReference type="OrthoDB" id="206201at2759"/>
<keyword evidence="9" id="KW-1185">Reference proteome</keyword>
<evidence type="ECO:0000313" key="9">
    <source>
        <dbReference type="Proteomes" id="UP000266272"/>
    </source>
</evidence>
<protein>
    <recommendedName>
        <fullName evidence="7">Peptidase S8/S53 domain-containing protein</fullName>
    </recommendedName>
</protein>
<evidence type="ECO:0000256" key="6">
    <source>
        <dbReference type="RuleBase" id="RU003355"/>
    </source>
</evidence>
<dbReference type="PROSITE" id="PS00136">
    <property type="entry name" value="SUBTILASE_ASP"/>
    <property type="match status" value="1"/>
</dbReference>
<dbReference type="EMBL" id="PXOA01000414">
    <property type="protein sequence ID" value="RFU75778.1"/>
    <property type="molecule type" value="Genomic_DNA"/>
</dbReference>
<comment type="similarity">
    <text evidence="1 5 6">Belongs to the peptidase S8 family.</text>
</comment>
<gene>
    <name evidence="8" type="ORF">TARUN_6537</name>
</gene>
<evidence type="ECO:0000256" key="3">
    <source>
        <dbReference type="ARBA" id="ARBA00022801"/>
    </source>
</evidence>
<dbReference type="InterPro" id="IPR000209">
    <property type="entry name" value="Peptidase_S8/S53_dom"/>
</dbReference>
<proteinExistence type="inferred from homology"/>
<dbReference type="InterPro" id="IPR015500">
    <property type="entry name" value="Peptidase_S8_subtilisin-rel"/>
</dbReference>
<keyword evidence="4 5" id="KW-0720">Serine protease</keyword>
<dbReference type="STRING" id="490622.A0A395NI60"/>